<keyword evidence="11" id="KW-1185">Reference proteome</keyword>
<proteinExistence type="inferred from homology"/>
<dbReference type="SUPFAM" id="SSF143865">
    <property type="entry name" value="CorA soluble domain-like"/>
    <property type="match status" value="1"/>
</dbReference>
<comment type="caution">
    <text evidence="10">The sequence shown here is derived from an EMBL/GenBank/DDBJ whole genome shotgun (WGS) entry which is preliminary data.</text>
</comment>
<dbReference type="PANTHER" id="PTHR46494">
    <property type="entry name" value="CORA FAMILY METAL ION TRANSPORTER (EUROFUNG)"/>
    <property type="match status" value="1"/>
</dbReference>
<feature type="compositionally biased region" description="Low complexity" evidence="8">
    <location>
        <begin position="7"/>
        <end position="24"/>
    </location>
</feature>
<dbReference type="GO" id="GO:0015095">
    <property type="term" value="F:magnesium ion transmembrane transporter activity"/>
    <property type="evidence" value="ECO:0007669"/>
    <property type="project" value="TreeGrafter"/>
</dbReference>
<dbReference type="HOGENOM" id="CLU_015119_2_0_1"/>
<evidence type="ECO:0000256" key="7">
    <source>
        <dbReference type="ARBA" id="ARBA00023136"/>
    </source>
</evidence>
<dbReference type="Gene3D" id="1.20.58.340">
    <property type="entry name" value="Magnesium transport protein CorA, transmembrane region"/>
    <property type="match status" value="2"/>
</dbReference>
<protein>
    <submittedName>
        <fullName evidence="10">Magnesium transport protein-like protein</fullName>
    </submittedName>
</protein>
<dbReference type="InterPro" id="IPR045863">
    <property type="entry name" value="CorA_TM1_TM2"/>
</dbReference>
<dbReference type="GO" id="GO:0015087">
    <property type="term" value="F:cobalt ion transmembrane transporter activity"/>
    <property type="evidence" value="ECO:0007669"/>
    <property type="project" value="TreeGrafter"/>
</dbReference>
<comment type="similarity">
    <text evidence="2">Belongs to the CorA metal ion transporter (MIT) (TC 1.A.35) family.</text>
</comment>
<sequence>MVNHDLSATASAPASSASAATAPTNPNLELDTGNCSSNAHDDDAAAGPQGSSHSDSQVPVPDLSSRAHSPTFLRRRNTNTAAAAAAAAAAASAGGGGTSRLGRPRAATFRTIEDFEELDAAYHERPGWQPGSEPGFDPQLPDGGHASMPALSATCEITVVDFSKDYVEKRHFDNQTFIEYLQRPKDDWARCRWININGLSWDVIQAVGTYKGLHKLALEDVMNIRNRTKADWYSNHAFIVLTLQKLVHLVDDDDSTSSSSSSAPSRKSLSVLRESFKDFWRSRRAEHDVASGAADPEKVMMGMAGSSGGSPLYPNSADLNPTAILRTLQRYHALGNEARTEFMERHSSLAPYKMAISAEQVSVFLTSDNTVISFFEVSAGDVERPIFTRLSTSGTILRQSHDGSLLVQAIIDAIVDLAVPLTAVYTDIIGDLELDVLTSPAMNQSRSLYICISEINKMLSFLNPIDNLINMLRDHRTDLPQEEAVRELENPESGVLVTPMTHTYLGDVLDHCIIITENLQQLKRSSDNLISLIFNTISANQNESIKQLTNVTIIFLPLTFITGFFGQNFPEEGFPEIKNGIWYFWACAVPTAIATILILMREMLYEWVVRIIQRKHIGSLRKKKNKSRRRKPPNHRSQ</sequence>
<dbReference type="EMBL" id="JPKY01000003">
    <property type="protein sequence ID" value="KFH48438.1"/>
    <property type="molecule type" value="Genomic_DNA"/>
</dbReference>
<dbReference type="Proteomes" id="UP000029964">
    <property type="component" value="Unassembled WGS sequence"/>
</dbReference>
<evidence type="ECO:0000256" key="3">
    <source>
        <dbReference type="ARBA" id="ARBA00022448"/>
    </source>
</evidence>
<evidence type="ECO:0000256" key="4">
    <source>
        <dbReference type="ARBA" id="ARBA00022475"/>
    </source>
</evidence>
<dbReference type="GO" id="GO:0050897">
    <property type="term" value="F:cobalt ion binding"/>
    <property type="evidence" value="ECO:0007669"/>
    <property type="project" value="TreeGrafter"/>
</dbReference>
<dbReference type="InterPro" id="IPR045861">
    <property type="entry name" value="CorA_cytoplasmic_dom"/>
</dbReference>
<dbReference type="SUPFAM" id="SSF144083">
    <property type="entry name" value="Magnesium transport protein CorA, transmembrane region"/>
    <property type="match status" value="1"/>
</dbReference>
<evidence type="ECO:0000256" key="9">
    <source>
        <dbReference type="SAM" id="Phobius"/>
    </source>
</evidence>
<gene>
    <name evidence="10" type="ORF">ACRE_007140</name>
</gene>
<dbReference type="InterPro" id="IPR002523">
    <property type="entry name" value="MgTranspt_CorA/ZnTranspt_ZntB"/>
</dbReference>
<dbReference type="PANTHER" id="PTHR46494:SF1">
    <property type="entry name" value="CORA FAMILY METAL ION TRANSPORTER (EUROFUNG)"/>
    <property type="match status" value="1"/>
</dbReference>
<keyword evidence="5 9" id="KW-0812">Transmembrane</keyword>
<dbReference type="STRING" id="857340.A0A086TGF6"/>
<evidence type="ECO:0000256" key="1">
    <source>
        <dbReference type="ARBA" id="ARBA00004651"/>
    </source>
</evidence>
<dbReference type="GO" id="GO:0005886">
    <property type="term" value="C:plasma membrane"/>
    <property type="evidence" value="ECO:0007669"/>
    <property type="project" value="UniProtKB-SubCell"/>
</dbReference>
<organism evidence="10 11">
    <name type="scientific">Hapsidospora chrysogenum (strain ATCC 11550 / CBS 779.69 / DSM 880 / IAM 14645 / JCM 23072 / IMI 49137)</name>
    <name type="common">Acremonium chrysogenum</name>
    <dbReference type="NCBI Taxonomy" id="857340"/>
    <lineage>
        <taxon>Eukaryota</taxon>
        <taxon>Fungi</taxon>
        <taxon>Dikarya</taxon>
        <taxon>Ascomycota</taxon>
        <taxon>Pezizomycotina</taxon>
        <taxon>Sordariomycetes</taxon>
        <taxon>Hypocreomycetidae</taxon>
        <taxon>Hypocreales</taxon>
        <taxon>Bionectriaceae</taxon>
        <taxon>Hapsidospora</taxon>
    </lineage>
</organism>
<evidence type="ECO:0000313" key="11">
    <source>
        <dbReference type="Proteomes" id="UP000029964"/>
    </source>
</evidence>
<keyword evidence="7 9" id="KW-0472">Membrane</keyword>
<feature type="region of interest" description="Disordered" evidence="8">
    <location>
        <begin position="1"/>
        <end position="68"/>
    </location>
</feature>
<keyword evidence="3" id="KW-0813">Transport</keyword>
<dbReference type="Gene3D" id="3.30.460.20">
    <property type="entry name" value="CorA soluble domain-like"/>
    <property type="match status" value="1"/>
</dbReference>
<accession>A0A086TGF6</accession>
<keyword evidence="6 9" id="KW-1133">Transmembrane helix</keyword>
<reference evidence="11" key="1">
    <citation type="journal article" date="2014" name="Genome Announc.">
        <title>Genome sequence and annotation of Acremonium chrysogenum, producer of the beta-lactam antibiotic cephalosporin C.</title>
        <authorList>
            <person name="Terfehr D."/>
            <person name="Dahlmann T.A."/>
            <person name="Specht T."/>
            <person name="Zadra I."/>
            <person name="Kuernsteiner H."/>
            <person name="Kueck U."/>
        </authorList>
    </citation>
    <scope>NUCLEOTIDE SEQUENCE [LARGE SCALE GENOMIC DNA]</scope>
    <source>
        <strain evidence="11">ATCC 11550 / CBS 779.69 / DSM 880 / IAM 14645 / JCM 23072 / IMI 49137</strain>
    </source>
</reference>
<evidence type="ECO:0000256" key="5">
    <source>
        <dbReference type="ARBA" id="ARBA00022692"/>
    </source>
</evidence>
<dbReference type="AlphaFoldDB" id="A0A086TGF6"/>
<dbReference type="OrthoDB" id="165352at2759"/>
<evidence type="ECO:0000256" key="8">
    <source>
        <dbReference type="SAM" id="MobiDB-lite"/>
    </source>
</evidence>
<name>A0A086TGF6_HAPC1</name>
<feature type="transmembrane region" description="Helical" evidence="9">
    <location>
        <begin position="581"/>
        <end position="600"/>
    </location>
</feature>
<evidence type="ECO:0000313" key="10">
    <source>
        <dbReference type="EMBL" id="KFH48438.1"/>
    </source>
</evidence>
<dbReference type="Pfam" id="PF01544">
    <property type="entry name" value="CorA"/>
    <property type="match status" value="1"/>
</dbReference>
<evidence type="ECO:0000256" key="6">
    <source>
        <dbReference type="ARBA" id="ARBA00022989"/>
    </source>
</evidence>
<dbReference type="GO" id="GO:0000287">
    <property type="term" value="F:magnesium ion binding"/>
    <property type="evidence" value="ECO:0007669"/>
    <property type="project" value="TreeGrafter"/>
</dbReference>
<keyword evidence="4" id="KW-1003">Cell membrane</keyword>
<comment type="subcellular location">
    <subcellularLocation>
        <location evidence="1">Cell membrane</location>
        <topology evidence="1">Multi-pass membrane protein</topology>
    </subcellularLocation>
</comment>
<evidence type="ECO:0000256" key="2">
    <source>
        <dbReference type="ARBA" id="ARBA00009765"/>
    </source>
</evidence>